<sequence length="163" mass="16660">MILSAMLMVGACSAPMVGPEPSLAPRAAEAIDPRVPVPDNVPSGPVDAALAGKLDELVGMAKAGQPMFDARLANAERQAAAAGPSASESWVVAQQALSQLVEQFGVTTKAAADIDSLASARIEGQRWIRPADQQAIAAAAAEVAAISGPQAASIERLQILLNR</sequence>
<name>A0A9X1QHS0_9SPHN</name>
<dbReference type="Proteomes" id="UP001139410">
    <property type="component" value="Unassembled WGS sequence"/>
</dbReference>
<keyword evidence="2" id="KW-1185">Reference proteome</keyword>
<comment type="caution">
    <text evidence="1">The sequence shown here is derived from an EMBL/GenBank/DDBJ whole genome shotgun (WGS) entry which is preliminary data.</text>
</comment>
<protein>
    <submittedName>
        <fullName evidence="1">Uncharacterized protein</fullName>
    </submittedName>
</protein>
<accession>A0A9X1QHS0</accession>
<organism evidence="1 2">
    <name type="scientific">Sphingomonas cremea</name>
    <dbReference type="NCBI Taxonomy" id="2904799"/>
    <lineage>
        <taxon>Bacteria</taxon>
        <taxon>Pseudomonadati</taxon>
        <taxon>Pseudomonadota</taxon>
        <taxon>Alphaproteobacteria</taxon>
        <taxon>Sphingomonadales</taxon>
        <taxon>Sphingomonadaceae</taxon>
        <taxon>Sphingomonas</taxon>
    </lineage>
</organism>
<dbReference type="AlphaFoldDB" id="A0A9X1QHS0"/>
<evidence type="ECO:0000313" key="2">
    <source>
        <dbReference type="Proteomes" id="UP001139410"/>
    </source>
</evidence>
<dbReference type="EMBL" id="JAKFGM010000001">
    <property type="protein sequence ID" value="MCF2513571.1"/>
    <property type="molecule type" value="Genomic_DNA"/>
</dbReference>
<gene>
    <name evidence="1" type="ORF">LVY65_00600</name>
</gene>
<proteinExistence type="predicted"/>
<dbReference type="RefSeq" id="WP_235066079.1">
    <property type="nucleotide sequence ID" value="NZ_JAKFGM010000001.1"/>
</dbReference>
<reference evidence="1" key="1">
    <citation type="submission" date="2022-01" db="EMBL/GenBank/DDBJ databases">
        <authorList>
            <person name="Jo J.-H."/>
            <person name="Im W.-T."/>
        </authorList>
    </citation>
    <scope>NUCLEOTIDE SEQUENCE</scope>
    <source>
        <strain evidence="1">G124</strain>
    </source>
</reference>
<evidence type="ECO:0000313" key="1">
    <source>
        <dbReference type="EMBL" id="MCF2513571.1"/>
    </source>
</evidence>